<evidence type="ECO:0000256" key="2">
    <source>
        <dbReference type="SAM" id="Phobius"/>
    </source>
</evidence>
<organism evidence="4 5">
    <name type="scientific">Legionella maioricensis</name>
    <dbReference type="NCBI Taxonomy" id="2896528"/>
    <lineage>
        <taxon>Bacteria</taxon>
        <taxon>Pseudomonadati</taxon>
        <taxon>Pseudomonadota</taxon>
        <taxon>Gammaproteobacteria</taxon>
        <taxon>Legionellales</taxon>
        <taxon>Legionellaceae</taxon>
        <taxon>Legionella</taxon>
    </lineage>
</organism>
<proteinExistence type="predicted"/>
<dbReference type="Pfam" id="PF09990">
    <property type="entry name" value="DUF2231"/>
    <property type="match status" value="1"/>
</dbReference>
<keyword evidence="2" id="KW-0472">Membrane</keyword>
<name>A0A9X2CY40_9GAMM</name>
<dbReference type="InterPro" id="IPR019251">
    <property type="entry name" value="DUF2231_TM"/>
</dbReference>
<evidence type="ECO:0000259" key="3">
    <source>
        <dbReference type="Pfam" id="PF09990"/>
    </source>
</evidence>
<evidence type="ECO:0000313" key="4">
    <source>
        <dbReference type="EMBL" id="MCL9682876.1"/>
    </source>
</evidence>
<keyword evidence="5" id="KW-1185">Reference proteome</keyword>
<comment type="caution">
    <text evidence="4">The sequence shown here is derived from an EMBL/GenBank/DDBJ whole genome shotgun (WGS) entry which is preliminary data.</text>
</comment>
<evidence type="ECO:0000256" key="1">
    <source>
        <dbReference type="SAM" id="MobiDB-lite"/>
    </source>
</evidence>
<feature type="domain" description="DUF2231" evidence="3">
    <location>
        <begin position="9"/>
        <end position="150"/>
    </location>
</feature>
<reference evidence="4" key="1">
    <citation type="submission" date="2021-11" db="EMBL/GenBank/DDBJ databases">
        <title>Legionella maioricencis sp. nov., a new species isolated from hot water samples in Mallorca.</title>
        <authorList>
            <person name="Crespi S."/>
            <person name="Drasar V."/>
            <person name="Salva-Serra F."/>
            <person name="Jaen-Luchoro D."/>
            <person name="Pineiro-Iglesias B."/>
            <person name="Aliaga F."/>
            <person name="Fernandez-Juarez V."/>
            <person name="Coll G."/>
            <person name="Moore E.R.B."/>
            <person name="Bennasar-Figueras A."/>
        </authorList>
    </citation>
    <scope>NUCLEOTIDE SEQUENCE</scope>
    <source>
        <strain evidence="4">HCPI-6</strain>
    </source>
</reference>
<dbReference type="RefSeq" id="WP_250420733.1">
    <property type="nucleotide sequence ID" value="NZ_JAJKBJ010000001.1"/>
</dbReference>
<feature type="transmembrane region" description="Helical" evidence="2">
    <location>
        <begin position="12"/>
        <end position="32"/>
    </location>
</feature>
<feature type="transmembrane region" description="Helical" evidence="2">
    <location>
        <begin position="92"/>
        <end position="112"/>
    </location>
</feature>
<feature type="region of interest" description="Disordered" evidence="1">
    <location>
        <begin position="161"/>
        <end position="183"/>
    </location>
</feature>
<dbReference type="AlphaFoldDB" id="A0A9X2CY40"/>
<feature type="transmembrane region" description="Helical" evidence="2">
    <location>
        <begin position="119"/>
        <end position="136"/>
    </location>
</feature>
<feature type="transmembrane region" description="Helical" evidence="2">
    <location>
        <begin position="53"/>
        <end position="72"/>
    </location>
</feature>
<evidence type="ECO:0000313" key="5">
    <source>
        <dbReference type="Proteomes" id="UP001139721"/>
    </source>
</evidence>
<gene>
    <name evidence="4" type="ORF">LOX96_02100</name>
</gene>
<keyword evidence="2" id="KW-0812">Transmembrane</keyword>
<dbReference type="EMBL" id="JAJKBJ010000001">
    <property type="protein sequence ID" value="MCL9682876.1"/>
    <property type="molecule type" value="Genomic_DNA"/>
</dbReference>
<sequence length="183" mass="20847">MIEILPNWHPIFVHFTVALFTTAFGFLLLAYLSTYLRIIPAKLALEFEIVGRWCLWCAALVTVFTIIAGLYAYNTVKHDEAAHIAMTNHRNWALSTAFAMWLVAFWSIWRYAKQKKMTFTFLIAMLLVQGLLLSTARRGGELVYRHGLGVMSLPQAEGEKQHHHESGNIIKTIENPLNTPSTK</sequence>
<protein>
    <submittedName>
        <fullName evidence="4">DUF2231 domain-containing protein</fullName>
    </submittedName>
</protein>
<accession>A0A9X2CY40</accession>
<dbReference type="Proteomes" id="UP001139721">
    <property type="component" value="Unassembled WGS sequence"/>
</dbReference>
<keyword evidence="2" id="KW-1133">Transmembrane helix</keyword>